<evidence type="ECO:0000313" key="10">
    <source>
        <dbReference type="EMBL" id="KAK0140921.1"/>
    </source>
</evidence>
<keyword evidence="2 8" id="KW-0812">Transmembrane</keyword>
<evidence type="ECO:0000256" key="7">
    <source>
        <dbReference type="ARBA" id="ARBA00023180"/>
    </source>
</evidence>
<dbReference type="InterPro" id="IPR036116">
    <property type="entry name" value="FN3_sf"/>
</dbReference>
<dbReference type="PANTHER" id="PTHR23037">
    <property type="entry name" value="CYTOKINE RECEPTOR"/>
    <property type="match status" value="1"/>
</dbReference>
<evidence type="ECO:0000256" key="6">
    <source>
        <dbReference type="ARBA" id="ARBA00023170"/>
    </source>
</evidence>
<proteinExistence type="predicted"/>
<keyword evidence="4 8" id="KW-1133">Transmembrane helix</keyword>
<dbReference type="GO" id="GO:0004896">
    <property type="term" value="F:cytokine receptor activity"/>
    <property type="evidence" value="ECO:0007669"/>
    <property type="project" value="TreeGrafter"/>
</dbReference>
<dbReference type="InterPro" id="IPR015152">
    <property type="entry name" value="Growth/epo_recpt_lig-bind"/>
</dbReference>
<evidence type="ECO:0000256" key="5">
    <source>
        <dbReference type="ARBA" id="ARBA00023136"/>
    </source>
</evidence>
<organism evidence="10 11">
    <name type="scientific">Merluccius polli</name>
    <name type="common">Benguela hake</name>
    <name type="synonym">Merluccius cadenati</name>
    <dbReference type="NCBI Taxonomy" id="89951"/>
    <lineage>
        <taxon>Eukaryota</taxon>
        <taxon>Metazoa</taxon>
        <taxon>Chordata</taxon>
        <taxon>Craniata</taxon>
        <taxon>Vertebrata</taxon>
        <taxon>Euteleostomi</taxon>
        <taxon>Actinopterygii</taxon>
        <taxon>Neopterygii</taxon>
        <taxon>Teleostei</taxon>
        <taxon>Neoteleostei</taxon>
        <taxon>Acanthomorphata</taxon>
        <taxon>Zeiogadaria</taxon>
        <taxon>Gadariae</taxon>
        <taxon>Gadiformes</taxon>
        <taxon>Gadoidei</taxon>
        <taxon>Merlucciidae</taxon>
        <taxon>Merluccius</taxon>
    </lineage>
</organism>
<keyword evidence="11" id="KW-1185">Reference proteome</keyword>
<dbReference type="InterPro" id="IPR003961">
    <property type="entry name" value="FN3_dom"/>
</dbReference>
<name>A0AA47MIW2_MERPO</name>
<dbReference type="PROSITE" id="PS50853">
    <property type="entry name" value="FN3"/>
    <property type="match status" value="1"/>
</dbReference>
<evidence type="ECO:0000259" key="9">
    <source>
        <dbReference type="PROSITE" id="PS50853"/>
    </source>
</evidence>
<keyword evidence="3" id="KW-0732">Signal</keyword>
<reference evidence="10" key="1">
    <citation type="journal article" date="2023" name="Front. Mar. Sci.">
        <title>A new Merluccius polli reference genome to investigate the effects of global change in West African waters.</title>
        <authorList>
            <person name="Mateo J.L."/>
            <person name="Blanco-Fernandez C."/>
            <person name="Garcia-Vazquez E."/>
            <person name="Machado-Schiaffino G."/>
        </authorList>
    </citation>
    <scope>NUCLEOTIDE SEQUENCE</scope>
    <source>
        <strain evidence="10">C29</strain>
        <tissue evidence="10">Fin</tissue>
    </source>
</reference>
<evidence type="ECO:0000313" key="11">
    <source>
        <dbReference type="Proteomes" id="UP001174136"/>
    </source>
</evidence>
<sequence length="525" mass="58390">MVVILKQVGITAWSRERLNIVCKYGYQLDTARGCHQDRVLWEVAMATTPHIYHCRSPNMEYFTCWWHPVGNISDGEEITYRLNYNKDKGPVHECPDYMSGGANSCHFDSSHTSIWKVYCMMVTAVTASWNSTSKPYCVDVADIVQTEAPVNVSYALREAGGDEMGHSALLSWSYPVPEDLQYGWITLVYELQYRRVTEPDDWKVKQPQRESKLELMGLPVGEYLVRVRCRSHNYGLWSKWSSPIRMAIPARPPAGKMLVLILVVGIGVATLLVIGFGVLPQGKRIKAHLFPPIPKPRIGGIDPLLLKKGKLDEIDHHFRTFHSYSHPILGEEVWNYISAEDGFTAAPPSCALWPEHVPSGQWDKPANPDGEATRSVMLQDHPAGAPLQSAMPAITQSSLNATSYCGLPPPKCLDDAYARPGMAGEWAWPTAVVVAVPVSDYSQLVAQPSAPQNPEDVAVHHPVPPPLQDFYTCVQLLSDTGEVNLVPCLTPAPRPQASGHEDMEEEVKRRQLADYLAQKSKSSDS</sequence>
<dbReference type="FunFam" id="2.60.40.10:FF:000287">
    <property type="entry name" value="Prolactin receptor"/>
    <property type="match status" value="1"/>
</dbReference>
<protein>
    <submittedName>
        <fullName evidence="10">Prolactin receptor</fullName>
    </submittedName>
</protein>
<comment type="subcellular location">
    <subcellularLocation>
        <location evidence="1">Membrane</location>
        <topology evidence="1">Single-pass type I membrane protein</topology>
    </subcellularLocation>
</comment>
<evidence type="ECO:0000256" key="2">
    <source>
        <dbReference type="ARBA" id="ARBA00022692"/>
    </source>
</evidence>
<keyword evidence="7" id="KW-0325">Glycoprotein</keyword>
<gene>
    <name evidence="10" type="primary">PRLR_0</name>
    <name evidence="10" type="ORF">N1851_022076</name>
</gene>
<dbReference type="PANTHER" id="PTHR23037:SF46">
    <property type="entry name" value="INTERLEUKIN 5 RECEPTOR SUBUNIT ALPHA"/>
    <property type="match status" value="1"/>
</dbReference>
<keyword evidence="5 8" id="KW-0472">Membrane</keyword>
<keyword evidence="6 10" id="KW-0675">Receptor</keyword>
<evidence type="ECO:0000256" key="1">
    <source>
        <dbReference type="ARBA" id="ARBA00004479"/>
    </source>
</evidence>
<dbReference type="SUPFAM" id="SSF49265">
    <property type="entry name" value="Fibronectin type III"/>
    <property type="match status" value="2"/>
</dbReference>
<feature type="transmembrane region" description="Helical" evidence="8">
    <location>
        <begin position="257"/>
        <end position="279"/>
    </location>
</feature>
<dbReference type="EMBL" id="JAOPHQ010003996">
    <property type="protein sequence ID" value="KAK0140921.1"/>
    <property type="molecule type" value="Genomic_DNA"/>
</dbReference>
<dbReference type="AlphaFoldDB" id="A0AA47MIW2"/>
<comment type="caution">
    <text evidence="10">The sequence shown here is derived from an EMBL/GenBank/DDBJ whole genome shotgun (WGS) entry which is preliminary data.</text>
</comment>
<evidence type="ECO:0000256" key="3">
    <source>
        <dbReference type="ARBA" id="ARBA00022729"/>
    </source>
</evidence>
<evidence type="ECO:0000256" key="8">
    <source>
        <dbReference type="SAM" id="Phobius"/>
    </source>
</evidence>
<feature type="domain" description="Fibronectin type-III" evidence="9">
    <location>
        <begin position="148"/>
        <end position="253"/>
    </location>
</feature>
<dbReference type="Pfam" id="PF09067">
    <property type="entry name" value="EpoR_lig-bind"/>
    <property type="match status" value="1"/>
</dbReference>
<dbReference type="GO" id="GO:0009897">
    <property type="term" value="C:external side of plasma membrane"/>
    <property type="evidence" value="ECO:0007669"/>
    <property type="project" value="TreeGrafter"/>
</dbReference>
<evidence type="ECO:0000256" key="4">
    <source>
        <dbReference type="ARBA" id="ARBA00022989"/>
    </source>
</evidence>
<accession>A0AA47MIW2</accession>
<dbReference type="InterPro" id="IPR013783">
    <property type="entry name" value="Ig-like_fold"/>
</dbReference>
<dbReference type="Proteomes" id="UP001174136">
    <property type="component" value="Unassembled WGS sequence"/>
</dbReference>
<dbReference type="Gene3D" id="2.60.40.10">
    <property type="entry name" value="Immunoglobulins"/>
    <property type="match status" value="2"/>
</dbReference>